<protein>
    <submittedName>
        <fullName evidence="1">Uncharacterized protein</fullName>
    </submittedName>
</protein>
<proteinExistence type="predicted"/>
<dbReference type="EMBL" id="CP032518">
    <property type="protein sequence ID" value="QEZ44122.1"/>
    <property type="molecule type" value="Genomic_DNA"/>
</dbReference>
<evidence type="ECO:0000313" key="2">
    <source>
        <dbReference type="Proteomes" id="UP000325743"/>
    </source>
</evidence>
<evidence type="ECO:0000313" key="1">
    <source>
        <dbReference type="EMBL" id="QEZ44122.1"/>
    </source>
</evidence>
<dbReference type="RefSeq" id="WP_151070190.1">
    <property type="nucleotide sequence ID" value="NZ_CP032518.1"/>
</dbReference>
<organism evidence="1 2">
    <name type="scientific">Cupriavidus oxalaticus</name>
    <dbReference type="NCBI Taxonomy" id="96344"/>
    <lineage>
        <taxon>Bacteria</taxon>
        <taxon>Pseudomonadati</taxon>
        <taxon>Pseudomonadota</taxon>
        <taxon>Betaproteobacteria</taxon>
        <taxon>Burkholderiales</taxon>
        <taxon>Burkholderiaceae</taxon>
        <taxon>Cupriavidus</taxon>
    </lineage>
</organism>
<dbReference type="Proteomes" id="UP000325743">
    <property type="component" value="Chromosome 1"/>
</dbReference>
<dbReference type="AlphaFoldDB" id="A0A5P3VFH3"/>
<sequence>MSFADEFAVIDMIAASQLPTRAVDAFALSIIKMERQMRRLFTYLIFQSDAFDATDVEALRNILSTNDKVYFEGFERGINALYQSSVEQMVGAEYEVLRPAVSEAVAVRNKIFHGQLRIPRDGGHDSTLMADSVPASSRTPFHGDGGQHSIWMADT</sequence>
<reference evidence="1 2" key="1">
    <citation type="submission" date="2018-09" db="EMBL/GenBank/DDBJ databases">
        <title>Complete genome sequence of Cupriavidus oxalaticus T2, a bacterium capable of phenol tolerance and degradation.</title>
        <authorList>
            <person name="Yan J."/>
        </authorList>
    </citation>
    <scope>NUCLEOTIDE SEQUENCE [LARGE SCALE GENOMIC DNA]</scope>
    <source>
        <strain evidence="1 2">T2</strain>
    </source>
</reference>
<name>A0A5P3VFH3_9BURK</name>
<gene>
    <name evidence="1" type="ORF">D2917_07660</name>
</gene>
<accession>A0A5P3VFH3</accession>